<sequence length="67" mass="7419">MKPEVQEQIFNPFFTTKPVGQGTGLGLSISYQIVVEKHQGKLSCISALGEGTEFQIEIPIQLLRSQQ</sequence>
<dbReference type="InterPro" id="IPR003594">
    <property type="entry name" value="HATPase_dom"/>
</dbReference>
<dbReference type="PANTHER" id="PTHR43065">
    <property type="entry name" value="SENSOR HISTIDINE KINASE"/>
    <property type="match status" value="1"/>
</dbReference>
<keyword evidence="4" id="KW-0902">Two-component regulatory system</keyword>
<evidence type="ECO:0000313" key="7">
    <source>
        <dbReference type="Proteomes" id="UP000622533"/>
    </source>
</evidence>
<evidence type="ECO:0000313" key="6">
    <source>
        <dbReference type="EMBL" id="MBE9021891.1"/>
    </source>
</evidence>
<evidence type="ECO:0000259" key="5">
    <source>
        <dbReference type="PROSITE" id="PS50109"/>
    </source>
</evidence>
<organism evidence="6 7">
    <name type="scientific">Desmonostoc muscorum LEGE 12446</name>
    <dbReference type="NCBI Taxonomy" id="1828758"/>
    <lineage>
        <taxon>Bacteria</taxon>
        <taxon>Bacillati</taxon>
        <taxon>Cyanobacteriota</taxon>
        <taxon>Cyanophyceae</taxon>
        <taxon>Nostocales</taxon>
        <taxon>Nostocaceae</taxon>
        <taxon>Desmonostoc</taxon>
    </lineage>
</organism>
<comment type="caution">
    <text evidence="6">The sequence shown here is derived from an EMBL/GenBank/DDBJ whole genome shotgun (WGS) entry which is preliminary data.</text>
</comment>
<evidence type="ECO:0000256" key="4">
    <source>
        <dbReference type="ARBA" id="ARBA00023012"/>
    </source>
</evidence>
<keyword evidence="3" id="KW-0808">Transferase</keyword>
<evidence type="ECO:0000256" key="3">
    <source>
        <dbReference type="ARBA" id="ARBA00022777"/>
    </source>
</evidence>
<dbReference type="Gene3D" id="3.30.565.10">
    <property type="entry name" value="Histidine kinase-like ATPase, C-terminal domain"/>
    <property type="match status" value="1"/>
</dbReference>
<dbReference type="EMBL" id="JADEXS010000044">
    <property type="protein sequence ID" value="MBE9021891.1"/>
    <property type="molecule type" value="Genomic_DNA"/>
</dbReference>
<keyword evidence="3" id="KW-0418">Kinase</keyword>
<dbReference type="EC" id="2.7.13.3" evidence="2"/>
<evidence type="ECO:0000256" key="2">
    <source>
        <dbReference type="ARBA" id="ARBA00012438"/>
    </source>
</evidence>
<keyword evidence="7" id="KW-1185">Reference proteome</keyword>
<evidence type="ECO:0000256" key="1">
    <source>
        <dbReference type="ARBA" id="ARBA00000085"/>
    </source>
</evidence>
<dbReference type="InterPro" id="IPR005467">
    <property type="entry name" value="His_kinase_dom"/>
</dbReference>
<dbReference type="AlphaFoldDB" id="A0A8J6ZMT2"/>
<dbReference type="Pfam" id="PF02518">
    <property type="entry name" value="HATPase_c"/>
    <property type="match status" value="1"/>
</dbReference>
<dbReference type="InterPro" id="IPR036890">
    <property type="entry name" value="HATPase_C_sf"/>
</dbReference>
<dbReference type="SUPFAM" id="SSF55874">
    <property type="entry name" value="ATPase domain of HSP90 chaperone/DNA topoisomerase II/histidine kinase"/>
    <property type="match status" value="1"/>
</dbReference>
<dbReference type="PANTHER" id="PTHR43065:SF50">
    <property type="entry name" value="HISTIDINE KINASE"/>
    <property type="match status" value="1"/>
</dbReference>
<feature type="domain" description="Histidine kinase" evidence="5">
    <location>
        <begin position="1"/>
        <end position="62"/>
    </location>
</feature>
<accession>A0A8J6ZMT2</accession>
<dbReference type="Proteomes" id="UP000622533">
    <property type="component" value="Unassembled WGS sequence"/>
</dbReference>
<comment type="catalytic activity">
    <reaction evidence="1">
        <text>ATP + protein L-histidine = ADP + protein N-phospho-L-histidine.</text>
        <dbReference type="EC" id="2.7.13.3"/>
    </reaction>
</comment>
<name>A0A8J6ZMT2_DESMC</name>
<protein>
    <recommendedName>
        <fullName evidence="2">histidine kinase</fullName>
        <ecNumber evidence="2">2.7.13.3</ecNumber>
    </recommendedName>
</protein>
<gene>
    <name evidence="6" type="ORF">IQ276_05275</name>
</gene>
<dbReference type="PRINTS" id="PR00344">
    <property type="entry name" value="BCTRLSENSOR"/>
</dbReference>
<dbReference type="GO" id="GO:0004673">
    <property type="term" value="F:protein histidine kinase activity"/>
    <property type="evidence" value="ECO:0007669"/>
    <property type="project" value="UniProtKB-EC"/>
</dbReference>
<dbReference type="PROSITE" id="PS50109">
    <property type="entry name" value="HIS_KIN"/>
    <property type="match status" value="1"/>
</dbReference>
<reference evidence="6" key="1">
    <citation type="submission" date="2020-10" db="EMBL/GenBank/DDBJ databases">
        <authorList>
            <person name="Castelo-Branco R."/>
            <person name="Eusebio N."/>
            <person name="Adriana R."/>
            <person name="Vieira A."/>
            <person name="Brugerolle De Fraissinette N."/>
            <person name="Rezende De Castro R."/>
            <person name="Schneider M.P."/>
            <person name="Vasconcelos V."/>
            <person name="Leao P.N."/>
        </authorList>
    </citation>
    <scope>NUCLEOTIDE SEQUENCE</scope>
    <source>
        <strain evidence="6">LEGE 12446</strain>
    </source>
</reference>
<dbReference type="InterPro" id="IPR004358">
    <property type="entry name" value="Sig_transdc_His_kin-like_C"/>
</dbReference>
<proteinExistence type="predicted"/>
<dbReference type="GO" id="GO:0000160">
    <property type="term" value="P:phosphorelay signal transduction system"/>
    <property type="evidence" value="ECO:0007669"/>
    <property type="project" value="UniProtKB-KW"/>
</dbReference>